<evidence type="ECO:0000313" key="1">
    <source>
        <dbReference type="EMBL" id="MVI54962.1"/>
    </source>
</evidence>
<proteinExistence type="predicted"/>
<comment type="caution">
    <text evidence="1">The sequence shown here is derived from an EMBL/GenBank/DDBJ whole genome shotgun (WGS) entry which is preliminary data.</text>
</comment>
<dbReference type="EMBL" id="WPRH01000265">
    <property type="protein sequence ID" value="MVI54962.1"/>
    <property type="molecule type" value="Genomic_DNA"/>
</dbReference>
<gene>
    <name evidence="1" type="ORF">GO793_03695</name>
</gene>
<feature type="non-terminal residue" evidence="1">
    <location>
        <position position="75"/>
    </location>
</feature>
<name>A0A6B0BA10_STAAU</name>
<dbReference type="Proteomes" id="UP000433366">
    <property type="component" value="Unassembled WGS sequence"/>
</dbReference>
<reference evidence="1 2" key="1">
    <citation type="submission" date="2019-11" db="EMBL/GenBank/DDBJ databases">
        <title>Implementation of targeted gown and glove precautions to prevent Staphylococcus aureus acquisition in community-based nursing homes.</title>
        <authorList>
            <person name="Stine O.C."/>
        </authorList>
    </citation>
    <scope>NUCLEOTIDE SEQUENCE [LARGE SCALE GENOMIC DNA]</scope>
    <source>
        <strain evidence="1 2">S_4031.LGMP.AI</strain>
    </source>
</reference>
<organism evidence="1 2">
    <name type="scientific">Staphylococcus aureus</name>
    <dbReference type="NCBI Taxonomy" id="1280"/>
    <lineage>
        <taxon>Bacteria</taxon>
        <taxon>Bacillati</taxon>
        <taxon>Bacillota</taxon>
        <taxon>Bacilli</taxon>
        <taxon>Bacillales</taxon>
        <taxon>Staphylococcaceae</taxon>
        <taxon>Staphylococcus</taxon>
    </lineage>
</organism>
<keyword evidence="1" id="KW-0449">Lipoprotein</keyword>
<dbReference type="PROSITE" id="PS51257">
    <property type="entry name" value="PROKAR_LIPOPROTEIN"/>
    <property type="match status" value="1"/>
</dbReference>
<sequence>MKKIVIIAVLAILFVVISACGNKEKEAQHQFTKQFKDVEQKQKELQHVMDNIHLKEIDHLSKTDTTDKNSKEFKA</sequence>
<accession>A0A6B0BA10</accession>
<evidence type="ECO:0000313" key="2">
    <source>
        <dbReference type="Proteomes" id="UP000433366"/>
    </source>
</evidence>
<protein>
    <submittedName>
        <fullName evidence="1">EMYY motif lipoprotein</fullName>
    </submittedName>
</protein>
<dbReference type="AlphaFoldDB" id="A0A6B0BA10"/>